<dbReference type="GO" id="GO:0016616">
    <property type="term" value="F:oxidoreductase activity, acting on the CH-OH group of donors, NAD or NADP as acceptor"/>
    <property type="evidence" value="ECO:0007669"/>
    <property type="project" value="InterPro"/>
</dbReference>
<dbReference type="Gene3D" id="3.40.50.720">
    <property type="entry name" value="NAD(P)-binding Rossmann-like Domain"/>
    <property type="match status" value="1"/>
</dbReference>
<name>A0A8B9UWJ9_9AVES</name>
<dbReference type="InterPro" id="IPR022383">
    <property type="entry name" value="Lactate/malate_DH_C"/>
</dbReference>
<feature type="domain" description="Lactate/malate dehydrogenase C-terminal" evidence="7">
    <location>
        <begin position="195"/>
        <end position="356"/>
    </location>
</feature>
<keyword evidence="3" id="KW-0560">Oxidoreductase</keyword>
<dbReference type="Proteomes" id="UP000694549">
    <property type="component" value="Unplaced"/>
</dbReference>
<evidence type="ECO:0000256" key="6">
    <source>
        <dbReference type="SAM" id="Coils"/>
    </source>
</evidence>
<dbReference type="InterPro" id="IPR015955">
    <property type="entry name" value="Lactate_DH/Glyco_Ohase_4_C"/>
</dbReference>
<dbReference type="InterPro" id="IPR036291">
    <property type="entry name" value="NAD(P)-bd_dom_sf"/>
</dbReference>
<reference evidence="8" key="1">
    <citation type="submission" date="2025-08" db="UniProtKB">
        <authorList>
            <consortium name="Ensembl"/>
        </authorList>
    </citation>
    <scope>IDENTIFICATION</scope>
</reference>
<dbReference type="GO" id="GO:0016615">
    <property type="term" value="F:malate dehydrogenase activity"/>
    <property type="evidence" value="ECO:0007669"/>
    <property type="project" value="InterPro"/>
</dbReference>
<evidence type="ECO:0000256" key="1">
    <source>
        <dbReference type="ARBA" id="ARBA00009613"/>
    </source>
</evidence>
<keyword evidence="4" id="KW-0520">NAD</keyword>
<evidence type="ECO:0000256" key="5">
    <source>
        <dbReference type="ARBA" id="ARBA00039310"/>
    </source>
</evidence>
<dbReference type="FunFam" id="3.90.110.10:FF:000006">
    <property type="entry name" value="putative malate dehydrogenase 1B"/>
    <property type="match status" value="1"/>
</dbReference>
<dbReference type="SUPFAM" id="SSF56327">
    <property type="entry name" value="LDH C-terminal domain-like"/>
    <property type="match status" value="1"/>
</dbReference>
<reference evidence="8" key="2">
    <citation type="submission" date="2025-09" db="UniProtKB">
        <authorList>
            <consortium name="Ensembl"/>
        </authorList>
    </citation>
    <scope>IDENTIFICATION</scope>
</reference>
<keyword evidence="9" id="KW-1185">Reference proteome</keyword>
<protein>
    <recommendedName>
        <fullName evidence="5">Putative malate dehydrogenase 1B</fullName>
    </recommendedName>
</protein>
<comment type="similarity">
    <text evidence="1">Belongs to the LDH/MDH superfamily. MDH type 2 family.</text>
</comment>
<dbReference type="PANTHER" id="PTHR23382">
    <property type="entry name" value="MALATE DEHYDROGENASE"/>
    <property type="match status" value="1"/>
</dbReference>
<dbReference type="FunFam" id="3.40.50.720:FF:000144">
    <property type="entry name" value="Malate dehydrogenase [NADP]"/>
    <property type="match status" value="1"/>
</dbReference>
<dbReference type="Pfam" id="PF02866">
    <property type="entry name" value="Ldh_1_C"/>
    <property type="match status" value="1"/>
</dbReference>
<dbReference type="SUPFAM" id="SSF51735">
    <property type="entry name" value="NAD(P)-binding Rossmann-fold domains"/>
    <property type="match status" value="1"/>
</dbReference>
<evidence type="ECO:0000256" key="2">
    <source>
        <dbReference type="ARBA" id="ARBA00022532"/>
    </source>
</evidence>
<feature type="coiled-coil region" evidence="6">
    <location>
        <begin position="1"/>
        <end position="28"/>
    </location>
</feature>
<keyword evidence="6" id="KW-0175">Coiled coil</keyword>
<sequence length="363" mass="40753">MMLSEEMLDIAEENLQALVETEKEEEEIRNLTNPLQIWITSASAPICYQLIPLLANGEVFGMTTEISIHLLDTDEFKNDLCGIVMEVEDMAFPLLRSISEHTEINKAFLQADIIIVLDDILLKREVQSLENYIRKVSEICYVYAPLIEKNAKKEVRVISAGKTFVNLKAMMIITYGPSINPENVIAVATSWETAAKAMLARKLNMNAAGVKDVIVWGNITGCHYIDLSHTKIYGCDSAVWGPANFSRPLMNLIYDSEWIHSEFLSARSSLRSRVCHCAAMLPAHAVATVLRYWFHGSPSGEIVSVGILSEGQFCIPEGIVFSMPVRFQNGSWEVMTELEINETTQEALERLSHDLIQVMISYT</sequence>
<evidence type="ECO:0000259" key="7">
    <source>
        <dbReference type="Pfam" id="PF02866"/>
    </source>
</evidence>
<dbReference type="GO" id="GO:0006108">
    <property type="term" value="P:malate metabolic process"/>
    <property type="evidence" value="ECO:0007669"/>
    <property type="project" value="InterPro"/>
</dbReference>
<evidence type="ECO:0000313" key="9">
    <source>
        <dbReference type="Proteomes" id="UP000694549"/>
    </source>
</evidence>
<organism evidence="8 9">
    <name type="scientific">Anas zonorhyncha</name>
    <name type="common">Eastern spot-billed duck</name>
    <dbReference type="NCBI Taxonomy" id="75864"/>
    <lineage>
        <taxon>Eukaryota</taxon>
        <taxon>Metazoa</taxon>
        <taxon>Chordata</taxon>
        <taxon>Craniata</taxon>
        <taxon>Vertebrata</taxon>
        <taxon>Euteleostomi</taxon>
        <taxon>Archelosauria</taxon>
        <taxon>Archosauria</taxon>
        <taxon>Dinosauria</taxon>
        <taxon>Saurischia</taxon>
        <taxon>Theropoda</taxon>
        <taxon>Coelurosauria</taxon>
        <taxon>Aves</taxon>
        <taxon>Neognathae</taxon>
        <taxon>Galloanserae</taxon>
        <taxon>Anseriformes</taxon>
        <taxon>Anatidae</taxon>
        <taxon>Anatinae</taxon>
        <taxon>Anas</taxon>
    </lineage>
</organism>
<dbReference type="AlphaFoldDB" id="A0A8B9UWJ9"/>
<evidence type="ECO:0000256" key="3">
    <source>
        <dbReference type="ARBA" id="ARBA00023002"/>
    </source>
</evidence>
<evidence type="ECO:0000256" key="4">
    <source>
        <dbReference type="ARBA" id="ARBA00023027"/>
    </source>
</evidence>
<accession>A0A8B9UWJ9</accession>
<dbReference type="GO" id="GO:0006099">
    <property type="term" value="P:tricarboxylic acid cycle"/>
    <property type="evidence" value="ECO:0007669"/>
    <property type="project" value="UniProtKB-KW"/>
</dbReference>
<dbReference type="Gene3D" id="3.90.110.10">
    <property type="entry name" value="Lactate dehydrogenase/glycoside hydrolase, family 4, C-terminal"/>
    <property type="match status" value="1"/>
</dbReference>
<keyword evidence="2" id="KW-0816">Tricarboxylic acid cycle</keyword>
<dbReference type="InterPro" id="IPR010945">
    <property type="entry name" value="Malate_DH_type2"/>
</dbReference>
<proteinExistence type="inferred from homology"/>
<dbReference type="Ensembl" id="ENSAZOT00000014217.1">
    <property type="protein sequence ID" value="ENSAZOP00000013222.1"/>
    <property type="gene ID" value="ENSAZOG00000008530.1"/>
</dbReference>
<evidence type="ECO:0000313" key="8">
    <source>
        <dbReference type="Ensembl" id="ENSAZOP00000013222.1"/>
    </source>
</evidence>